<accession>A0A1C7N779</accession>
<feature type="domain" description="DUF1206" evidence="3">
    <location>
        <begin position="285"/>
        <end position="355"/>
    </location>
</feature>
<feature type="compositionally biased region" description="Polar residues" evidence="1">
    <location>
        <begin position="418"/>
        <end position="434"/>
    </location>
</feature>
<evidence type="ECO:0000313" key="4">
    <source>
        <dbReference type="EMBL" id="OBZ84476.1"/>
    </source>
</evidence>
<evidence type="ECO:0000256" key="1">
    <source>
        <dbReference type="SAM" id="MobiDB-lite"/>
    </source>
</evidence>
<organism evidence="4 5">
    <name type="scientific">Choanephora cucurbitarum</name>
    <dbReference type="NCBI Taxonomy" id="101091"/>
    <lineage>
        <taxon>Eukaryota</taxon>
        <taxon>Fungi</taxon>
        <taxon>Fungi incertae sedis</taxon>
        <taxon>Mucoromycota</taxon>
        <taxon>Mucoromycotina</taxon>
        <taxon>Mucoromycetes</taxon>
        <taxon>Mucorales</taxon>
        <taxon>Mucorineae</taxon>
        <taxon>Choanephoraceae</taxon>
        <taxon>Choanephoroideae</taxon>
        <taxon>Choanephora</taxon>
    </lineage>
</organism>
<feature type="transmembrane region" description="Helical" evidence="2">
    <location>
        <begin position="332"/>
        <end position="354"/>
    </location>
</feature>
<dbReference type="Pfam" id="PF06724">
    <property type="entry name" value="DUF1206"/>
    <property type="match status" value="3"/>
</dbReference>
<keyword evidence="2" id="KW-0472">Membrane</keyword>
<feature type="domain" description="DUF1206" evidence="3">
    <location>
        <begin position="95"/>
        <end position="169"/>
    </location>
</feature>
<keyword evidence="2" id="KW-0812">Transmembrane</keyword>
<dbReference type="InParanoid" id="A0A1C7N779"/>
<keyword evidence="2" id="KW-1133">Transmembrane helix</keyword>
<dbReference type="InterPro" id="IPR009597">
    <property type="entry name" value="DUF1206"/>
</dbReference>
<protein>
    <submittedName>
        <fullName evidence="4">Uncharacterized protein YxxB</fullName>
    </submittedName>
</protein>
<reference evidence="4 5" key="1">
    <citation type="submission" date="2016-03" db="EMBL/GenBank/DDBJ databases">
        <title>Choanephora cucurbitarum.</title>
        <authorList>
            <person name="Min B."/>
            <person name="Park H."/>
            <person name="Park J.-H."/>
            <person name="Shin H.-D."/>
            <person name="Choi I.-G."/>
        </authorList>
    </citation>
    <scope>NUCLEOTIDE SEQUENCE [LARGE SCALE GENOMIC DNA]</scope>
    <source>
        <strain evidence="4 5">KUS-F28377</strain>
    </source>
</reference>
<feature type="domain" description="DUF1206" evidence="3">
    <location>
        <begin position="190"/>
        <end position="258"/>
    </location>
</feature>
<feature type="region of interest" description="Disordered" evidence="1">
    <location>
        <begin position="372"/>
        <end position="441"/>
    </location>
</feature>
<sequence length="459" mass="50539">MFEGLFPKRKKSHDEESGLTKQPAVEKSFFRKKTTKSVHGEPSKDPKSSSAKADRSVISAPPKLTNNNSSDSQLHFYQGGVRKKHKHFVKWIGRVGFIAKGVVYGCIGVLTISNVTGAWTPNGSSGNESPQGAFLLLGGIPTIGRTILIIMAVGLVLYIIWRMWEAITGQGSDASFSKKKNFFRYRLSPFVSGLVYTAYAYYVIQMIFQTSEEQQASASSKTFPASWTGSTLGKAGIGLLGIAFLIAFTTQIINAVTGNFIQDLKTSEPGARKWEAFIVHTLGRIGFGGRAALFGTMSGFFWDSLAKDNESGEKNMVAAAINKLATTGGGRFFMVVLGLSLVTYALFAVLNAYYKYFPTPPPTRHEYYTQEVVHPEDSSSSSSSNCEDENNGEGSSGSTSNHKDNRKQTHRQKRIEIQPNSEKNPNSDTTQKASKFSWLPDFLKKNSNTQSKRAYIEKR</sequence>
<evidence type="ECO:0000313" key="5">
    <source>
        <dbReference type="Proteomes" id="UP000093000"/>
    </source>
</evidence>
<feature type="region of interest" description="Disordered" evidence="1">
    <location>
        <begin position="1"/>
        <end position="70"/>
    </location>
</feature>
<gene>
    <name evidence="4" type="primary">yxxB</name>
    <name evidence="4" type="ORF">A0J61_07473</name>
</gene>
<comment type="caution">
    <text evidence="4">The sequence shown here is derived from an EMBL/GenBank/DDBJ whole genome shotgun (WGS) entry which is preliminary data.</text>
</comment>
<feature type="transmembrane region" description="Helical" evidence="2">
    <location>
        <begin position="133"/>
        <end position="161"/>
    </location>
</feature>
<dbReference type="OrthoDB" id="18869at2759"/>
<evidence type="ECO:0000256" key="2">
    <source>
        <dbReference type="SAM" id="Phobius"/>
    </source>
</evidence>
<dbReference type="Proteomes" id="UP000093000">
    <property type="component" value="Unassembled WGS sequence"/>
</dbReference>
<feature type="transmembrane region" description="Helical" evidence="2">
    <location>
        <begin position="237"/>
        <end position="261"/>
    </location>
</feature>
<feature type="transmembrane region" description="Helical" evidence="2">
    <location>
        <begin position="182"/>
        <end position="204"/>
    </location>
</feature>
<name>A0A1C7N779_9FUNG</name>
<feature type="compositionally biased region" description="Basic and acidic residues" evidence="1">
    <location>
        <begin position="38"/>
        <end position="55"/>
    </location>
</feature>
<evidence type="ECO:0000259" key="3">
    <source>
        <dbReference type="Pfam" id="PF06724"/>
    </source>
</evidence>
<feature type="transmembrane region" description="Helical" evidence="2">
    <location>
        <begin position="91"/>
        <end position="113"/>
    </location>
</feature>
<dbReference type="EMBL" id="LUGH01000505">
    <property type="protein sequence ID" value="OBZ84476.1"/>
    <property type="molecule type" value="Genomic_DNA"/>
</dbReference>
<proteinExistence type="predicted"/>
<dbReference type="AlphaFoldDB" id="A0A1C7N779"/>
<keyword evidence="5" id="KW-1185">Reference proteome</keyword>